<sequence>MTDWTTAQVQDRLELAADVFAQLPAVKPQGYFNAWPEYFHSFADQVGQEPQMRRPRPSPRQITEAEEAMLWLRWLENDDAQIVWLRANRKPWKPICWQFGLSRTAATKRWQYGIAIIVWRLNGRVPSRRRSQQFVIENADRLSRKIIL</sequence>
<feature type="domain" description="DUF6362" evidence="1">
    <location>
        <begin position="22"/>
        <end position="117"/>
    </location>
</feature>
<evidence type="ECO:0000259" key="1">
    <source>
        <dbReference type="Pfam" id="PF19889"/>
    </source>
</evidence>
<keyword evidence="3" id="KW-1185">Reference proteome</keyword>
<dbReference type="Proteomes" id="UP000054396">
    <property type="component" value="Unassembled WGS sequence"/>
</dbReference>
<dbReference type="OrthoDB" id="7360866at2"/>
<name>A0A0W7WE64_9RHOB</name>
<comment type="caution">
    <text evidence="2">The sequence shown here is derived from an EMBL/GenBank/DDBJ whole genome shotgun (WGS) entry which is preliminary data.</text>
</comment>
<accession>A0A0W7WE64</accession>
<evidence type="ECO:0000313" key="3">
    <source>
        <dbReference type="Proteomes" id="UP000054396"/>
    </source>
</evidence>
<dbReference type="EMBL" id="LPXO01000020">
    <property type="protein sequence ID" value="KUF08928.1"/>
    <property type="molecule type" value="Genomic_DNA"/>
</dbReference>
<gene>
    <name evidence="2" type="ORF">AVJ23_20300</name>
</gene>
<dbReference type="InterPro" id="IPR045942">
    <property type="entry name" value="DUF6362"/>
</dbReference>
<dbReference type="Pfam" id="PF19889">
    <property type="entry name" value="DUF6362"/>
    <property type="match status" value="1"/>
</dbReference>
<evidence type="ECO:0000313" key="2">
    <source>
        <dbReference type="EMBL" id="KUF08928.1"/>
    </source>
</evidence>
<protein>
    <recommendedName>
        <fullName evidence="1">DUF6362 domain-containing protein</fullName>
    </recommendedName>
</protein>
<dbReference type="STRING" id="1685382.AVJ23_20300"/>
<dbReference type="RefSeq" id="WP_058864064.1">
    <property type="nucleotide sequence ID" value="NZ_LPXO01000020.1"/>
</dbReference>
<organism evidence="2 3">
    <name type="scientific">Pseudoponticoccus marisrubri</name>
    <dbReference type="NCBI Taxonomy" id="1685382"/>
    <lineage>
        <taxon>Bacteria</taxon>
        <taxon>Pseudomonadati</taxon>
        <taxon>Pseudomonadota</taxon>
        <taxon>Alphaproteobacteria</taxon>
        <taxon>Rhodobacterales</taxon>
        <taxon>Roseobacteraceae</taxon>
        <taxon>Pseudoponticoccus</taxon>
    </lineage>
</organism>
<reference evidence="2 3" key="1">
    <citation type="submission" date="2015-12" db="EMBL/GenBank/DDBJ databases">
        <authorList>
            <person name="Shamseldin A."/>
            <person name="Moawad H."/>
            <person name="Abd El-Rahim W.M."/>
            <person name="Sadowsky M.J."/>
        </authorList>
    </citation>
    <scope>NUCLEOTIDE SEQUENCE [LARGE SCALE GENOMIC DNA]</scope>
    <source>
        <strain evidence="2 3">SJ5A-1</strain>
    </source>
</reference>
<proteinExistence type="predicted"/>
<dbReference type="AlphaFoldDB" id="A0A0W7WE64"/>